<dbReference type="GO" id="GO:0006888">
    <property type="term" value="P:endoplasmic reticulum to Golgi vesicle-mediated transport"/>
    <property type="evidence" value="ECO:0007669"/>
    <property type="project" value="UniProtKB-UniRule"/>
</dbReference>
<evidence type="ECO:0000256" key="5">
    <source>
        <dbReference type="ARBA" id="ARBA00038167"/>
    </source>
</evidence>
<evidence type="ECO:0000256" key="6">
    <source>
        <dbReference type="RuleBase" id="RU366065"/>
    </source>
</evidence>
<dbReference type="FunCoup" id="G4TTT7">
    <property type="interactions" value="119"/>
</dbReference>
<comment type="subcellular location">
    <subcellularLocation>
        <location evidence="6">Endoplasmic reticulum</location>
    </subcellularLocation>
    <subcellularLocation>
        <location evidence="6">Golgi apparatus</location>
        <location evidence="6">cis-Golgi network</location>
    </subcellularLocation>
</comment>
<dbReference type="eggNOG" id="KOG3368">
    <property type="taxonomic scope" value="Eukaryota"/>
</dbReference>
<protein>
    <recommendedName>
        <fullName evidence="6">Trafficking protein particle complex subunit</fullName>
    </recommendedName>
</protein>
<dbReference type="Pfam" id="PF04099">
    <property type="entry name" value="Sybindin"/>
    <property type="match status" value="1"/>
</dbReference>
<keyword evidence="3 6" id="KW-0931">ER-Golgi transport</keyword>
<dbReference type="GO" id="GO:0005794">
    <property type="term" value="C:Golgi apparatus"/>
    <property type="evidence" value="ECO:0007669"/>
    <property type="project" value="UniProtKB-SubCell"/>
</dbReference>
<accession>G4TTT7</accession>
<reference evidence="7 8" key="1">
    <citation type="journal article" date="2011" name="PLoS Pathog.">
        <title>Endophytic Life Strategies Decoded by Genome and Transcriptome Analyses of the Mutualistic Root Symbiont Piriformospora indica.</title>
        <authorList>
            <person name="Zuccaro A."/>
            <person name="Lahrmann U."/>
            <person name="Guldener U."/>
            <person name="Langen G."/>
            <person name="Pfiffi S."/>
            <person name="Biedenkopf D."/>
            <person name="Wong P."/>
            <person name="Samans B."/>
            <person name="Grimm C."/>
            <person name="Basiewicz M."/>
            <person name="Murat C."/>
            <person name="Martin F."/>
            <person name="Kogel K.H."/>
        </authorList>
    </citation>
    <scope>NUCLEOTIDE SEQUENCE [LARGE SCALE GENOMIC DNA]</scope>
    <source>
        <strain evidence="7 8">DSM 11827</strain>
    </source>
</reference>
<dbReference type="InParanoid" id="G4TTT7"/>
<dbReference type="InterPro" id="IPR011012">
    <property type="entry name" value="Longin-like_dom_sf"/>
</dbReference>
<dbReference type="Proteomes" id="UP000007148">
    <property type="component" value="Unassembled WGS sequence"/>
</dbReference>
<keyword evidence="4 6" id="KW-0333">Golgi apparatus</keyword>
<comment type="caution">
    <text evidence="7">The sequence shown here is derived from an EMBL/GenBank/DDBJ whole genome shotgun (WGS) entry which is preliminary data.</text>
</comment>
<evidence type="ECO:0000256" key="3">
    <source>
        <dbReference type="ARBA" id="ARBA00022892"/>
    </source>
</evidence>
<dbReference type="EMBL" id="CAFZ01000348">
    <property type="protein sequence ID" value="CCA74730.1"/>
    <property type="molecule type" value="Genomic_DNA"/>
</dbReference>
<dbReference type="InterPro" id="IPR007233">
    <property type="entry name" value="TRAPPC"/>
</dbReference>
<keyword evidence="2 6" id="KW-0256">Endoplasmic reticulum</keyword>
<organism evidence="7 8">
    <name type="scientific">Serendipita indica (strain DSM 11827)</name>
    <name type="common">Root endophyte fungus</name>
    <name type="synonym">Piriformospora indica</name>
    <dbReference type="NCBI Taxonomy" id="1109443"/>
    <lineage>
        <taxon>Eukaryota</taxon>
        <taxon>Fungi</taxon>
        <taxon>Dikarya</taxon>
        <taxon>Basidiomycota</taxon>
        <taxon>Agaricomycotina</taxon>
        <taxon>Agaricomycetes</taxon>
        <taxon>Sebacinales</taxon>
        <taxon>Serendipitaceae</taxon>
        <taxon>Serendipita</taxon>
    </lineage>
</organism>
<dbReference type="GO" id="GO:0005783">
    <property type="term" value="C:endoplasmic reticulum"/>
    <property type="evidence" value="ECO:0007669"/>
    <property type="project" value="UniProtKB-SubCell"/>
</dbReference>
<dbReference type="Gene3D" id="3.30.450.70">
    <property type="match status" value="1"/>
</dbReference>
<keyword evidence="8" id="KW-1185">Reference proteome</keyword>
<evidence type="ECO:0000256" key="2">
    <source>
        <dbReference type="ARBA" id="ARBA00022824"/>
    </source>
</evidence>
<sequence>MLMQDRHCACIYYQDWHRAQRPRPATEGNILHGVSRAVAPQSSKGPVQPEFTSPRNTLTISTGGIVVAVGEASPNQTPPPVPAKTAASPNPVLPMAKLSFDEEAKLVYGVIFSLRNMVHKLSGRDEAFVNYKTSAYKLHLFETLTGYKFVLFTDPGADSMRYMLRQIYMGPFLEYVVRNPLVEMDSKERGIDSDHFRQATDRLVRSQSVFNK</sequence>
<dbReference type="STRING" id="1109443.G4TTT7"/>
<proteinExistence type="inferred from homology"/>
<dbReference type="PANTHER" id="PTHR23249">
    <property type="entry name" value="TRAFFICKING PROTEIN PARTICLE COMPLEX SUBUNIT"/>
    <property type="match status" value="1"/>
</dbReference>
<comment type="subunit">
    <text evidence="6">Part of the multisubunit transport protein particle (TRAPP) complex.</text>
</comment>
<evidence type="ECO:0000256" key="1">
    <source>
        <dbReference type="ARBA" id="ARBA00022448"/>
    </source>
</evidence>
<evidence type="ECO:0000313" key="8">
    <source>
        <dbReference type="Proteomes" id="UP000007148"/>
    </source>
</evidence>
<name>G4TTT7_SERID</name>
<dbReference type="HOGENOM" id="CLU_053380_4_2_1"/>
<dbReference type="OrthoDB" id="3364529at2759"/>
<comment type="similarity">
    <text evidence="5">Belongs to the TRAPP small subunits family. BET5 subfamily.</text>
</comment>
<dbReference type="SUPFAM" id="SSF64356">
    <property type="entry name" value="SNARE-like"/>
    <property type="match status" value="1"/>
</dbReference>
<evidence type="ECO:0000256" key="4">
    <source>
        <dbReference type="ARBA" id="ARBA00023034"/>
    </source>
</evidence>
<dbReference type="PANTHER" id="PTHR23249:SF16">
    <property type="entry name" value="TRAFFICKING PROTEIN PARTICLE COMPLEX SUBUNIT 1"/>
    <property type="match status" value="1"/>
</dbReference>
<dbReference type="GO" id="GO:0030008">
    <property type="term" value="C:TRAPP complex"/>
    <property type="evidence" value="ECO:0007669"/>
    <property type="project" value="UniProtKB-UniRule"/>
</dbReference>
<dbReference type="SMART" id="SM01399">
    <property type="entry name" value="Sybindin"/>
    <property type="match status" value="1"/>
</dbReference>
<keyword evidence="1 6" id="KW-0813">Transport</keyword>
<evidence type="ECO:0000313" key="7">
    <source>
        <dbReference type="EMBL" id="CCA74730.1"/>
    </source>
</evidence>
<dbReference type="AlphaFoldDB" id="G4TTT7"/>
<gene>
    <name evidence="7" type="ORF">PIIN_08689</name>
</gene>
<dbReference type="OMA" id="DRHCNAI"/>